<evidence type="ECO:0000259" key="4">
    <source>
        <dbReference type="Pfam" id="PF01826"/>
    </source>
</evidence>
<proteinExistence type="predicted"/>
<reference evidence="5" key="1">
    <citation type="thesis" date="2020" institute="ProQuest LLC" country="789 East Eisenhower Parkway, Ann Arbor, MI, USA">
        <title>Comparative Genomics and Chromosome Evolution.</title>
        <authorList>
            <person name="Mudd A.B."/>
        </authorList>
    </citation>
    <scope>NUCLEOTIDE SEQUENCE</scope>
    <source>
        <strain evidence="5">237g6f4</strain>
        <tissue evidence="5">Blood</tissue>
    </source>
</reference>
<feature type="chain" id="PRO_5043585860" description="TIL domain-containing protein" evidence="3">
    <location>
        <begin position="21"/>
        <end position="108"/>
    </location>
</feature>
<keyword evidence="6" id="KW-1185">Reference proteome</keyword>
<sequence>MWKLSAILLISTSVLHVIDAIKYYPPVDLPVHNCPDNQKWVTCGPACPTNCENYQVSTFRLCKRKCEEGCFCIFPYIFLAGDSGPCVLPEDCPKKPNDPRFPTFDLEK</sequence>
<dbReference type="AlphaFoldDB" id="A0AAV6YS92"/>
<dbReference type="EMBL" id="WNYA01017229">
    <property type="protein sequence ID" value="KAG8538968.1"/>
    <property type="molecule type" value="Genomic_DNA"/>
</dbReference>
<gene>
    <name evidence="5" type="ORF">GDO81_021676</name>
</gene>
<dbReference type="InterPro" id="IPR036084">
    <property type="entry name" value="Ser_inhib-like_sf"/>
</dbReference>
<dbReference type="InterPro" id="IPR051368">
    <property type="entry name" value="SerProtInhib-TIL_Domain"/>
</dbReference>
<evidence type="ECO:0000256" key="3">
    <source>
        <dbReference type="SAM" id="SignalP"/>
    </source>
</evidence>
<organism evidence="5 6">
    <name type="scientific">Engystomops pustulosus</name>
    <name type="common">Tungara frog</name>
    <name type="synonym">Physalaemus pustulosus</name>
    <dbReference type="NCBI Taxonomy" id="76066"/>
    <lineage>
        <taxon>Eukaryota</taxon>
        <taxon>Metazoa</taxon>
        <taxon>Chordata</taxon>
        <taxon>Craniata</taxon>
        <taxon>Vertebrata</taxon>
        <taxon>Euteleostomi</taxon>
        <taxon>Amphibia</taxon>
        <taxon>Batrachia</taxon>
        <taxon>Anura</taxon>
        <taxon>Neobatrachia</taxon>
        <taxon>Hyloidea</taxon>
        <taxon>Leptodactylidae</taxon>
        <taxon>Leiuperinae</taxon>
        <taxon>Engystomops</taxon>
    </lineage>
</organism>
<protein>
    <recommendedName>
        <fullName evidence="4">TIL domain-containing protein</fullName>
    </recommendedName>
</protein>
<dbReference type="SUPFAM" id="SSF57567">
    <property type="entry name" value="Serine protease inhibitors"/>
    <property type="match status" value="1"/>
</dbReference>
<dbReference type="Proteomes" id="UP000824782">
    <property type="component" value="Unassembled WGS sequence"/>
</dbReference>
<dbReference type="InterPro" id="IPR002919">
    <property type="entry name" value="TIL_dom"/>
</dbReference>
<keyword evidence="3" id="KW-0732">Signal</keyword>
<dbReference type="Pfam" id="PF01826">
    <property type="entry name" value="TIL"/>
    <property type="match status" value="1"/>
</dbReference>
<accession>A0AAV6YS92</accession>
<feature type="signal peptide" evidence="3">
    <location>
        <begin position="1"/>
        <end position="20"/>
    </location>
</feature>
<dbReference type="PANTHER" id="PTHR23259">
    <property type="entry name" value="RIDDLE"/>
    <property type="match status" value="1"/>
</dbReference>
<feature type="domain" description="TIL" evidence="4">
    <location>
        <begin position="34"/>
        <end position="92"/>
    </location>
</feature>
<comment type="caution">
    <text evidence="5">The sequence shown here is derived from an EMBL/GenBank/DDBJ whole genome shotgun (WGS) entry which is preliminary data.</text>
</comment>
<dbReference type="CDD" id="cd19941">
    <property type="entry name" value="TIL"/>
    <property type="match status" value="1"/>
</dbReference>
<evidence type="ECO:0000256" key="2">
    <source>
        <dbReference type="ARBA" id="ARBA00023157"/>
    </source>
</evidence>
<dbReference type="Gene3D" id="2.10.25.10">
    <property type="entry name" value="Laminin"/>
    <property type="match status" value="1"/>
</dbReference>
<keyword evidence="1" id="KW-0646">Protease inhibitor</keyword>
<evidence type="ECO:0000256" key="1">
    <source>
        <dbReference type="ARBA" id="ARBA00022690"/>
    </source>
</evidence>
<keyword evidence="2" id="KW-1015">Disulfide bond</keyword>
<dbReference type="GO" id="GO:0030414">
    <property type="term" value="F:peptidase inhibitor activity"/>
    <property type="evidence" value="ECO:0007669"/>
    <property type="project" value="UniProtKB-KW"/>
</dbReference>
<evidence type="ECO:0000313" key="6">
    <source>
        <dbReference type="Proteomes" id="UP000824782"/>
    </source>
</evidence>
<dbReference type="PANTHER" id="PTHR23259:SF70">
    <property type="entry name" value="ACCESSORY GLAND PROTEIN ACP62F-RELATED"/>
    <property type="match status" value="1"/>
</dbReference>
<name>A0AAV6YS92_ENGPU</name>
<evidence type="ECO:0000313" key="5">
    <source>
        <dbReference type="EMBL" id="KAG8538968.1"/>
    </source>
</evidence>